<protein>
    <submittedName>
        <fullName evidence="1">Uncharacterized protein</fullName>
    </submittedName>
</protein>
<dbReference type="Proteomes" id="UP000694892">
    <property type="component" value="Chromosome 5L"/>
</dbReference>
<organism evidence="1 2">
    <name type="scientific">Xenopus laevis</name>
    <name type="common">African clawed frog</name>
    <dbReference type="NCBI Taxonomy" id="8355"/>
    <lineage>
        <taxon>Eukaryota</taxon>
        <taxon>Metazoa</taxon>
        <taxon>Chordata</taxon>
        <taxon>Craniata</taxon>
        <taxon>Vertebrata</taxon>
        <taxon>Euteleostomi</taxon>
        <taxon>Amphibia</taxon>
        <taxon>Batrachia</taxon>
        <taxon>Anura</taxon>
        <taxon>Pipoidea</taxon>
        <taxon>Pipidae</taxon>
        <taxon>Xenopodinae</taxon>
        <taxon>Xenopus</taxon>
        <taxon>Xenopus</taxon>
    </lineage>
</organism>
<gene>
    <name evidence="1" type="ORF">XELAEV_18027162mg</name>
</gene>
<accession>A0A974CV09</accession>
<evidence type="ECO:0000313" key="2">
    <source>
        <dbReference type="Proteomes" id="UP000694892"/>
    </source>
</evidence>
<name>A0A974CV09_XENLA</name>
<reference evidence="2" key="1">
    <citation type="journal article" date="2016" name="Nature">
        <title>Genome evolution in the allotetraploid frog Xenopus laevis.</title>
        <authorList>
            <person name="Session A.M."/>
            <person name="Uno Y."/>
            <person name="Kwon T."/>
            <person name="Chapman J.A."/>
            <person name="Toyoda A."/>
            <person name="Takahashi S."/>
            <person name="Fukui A."/>
            <person name="Hikosaka A."/>
            <person name="Suzuki A."/>
            <person name="Kondo M."/>
            <person name="van Heeringen S.J."/>
            <person name="Quigley I."/>
            <person name="Heinz S."/>
            <person name="Ogino H."/>
            <person name="Ochi H."/>
            <person name="Hellsten U."/>
            <person name="Lyons J.B."/>
            <person name="Simakov O."/>
            <person name="Putnam N."/>
            <person name="Stites J."/>
            <person name="Kuroki Y."/>
            <person name="Tanaka T."/>
            <person name="Michiue T."/>
            <person name="Watanabe M."/>
            <person name="Bogdanovic O."/>
            <person name="Lister R."/>
            <person name="Georgiou G."/>
            <person name="Paranjpe S.S."/>
            <person name="van Kruijsbergen I."/>
            <person name="Shu S."/>
            <person name="Carlson J."/>
            <person name="Kinoshita T."/>
            <person name="Ohta Y."/>
            <person name="Mawaribuchi S."/>
            <person name="Jenkins J."/>
            <person name="Grimwood J."/>
            <person name="Schmutz J."/>
            <person name="Mitros T."/>
            <person name="Mozaffari S.V."/>
            <person name="Suzuki Y."/>
            <person name="Haramoto Y."/>
            <person name="Yamamoto T.S."/>
            <person name="Takagi C."/>
            <person name="Heald R."/>
            <person name="Miller K."/>
            <person name="Haudenschild C."/>
            <person name="Kitzman J."/>
            <person name="Nakayama T."/>
            <person name="Izutsu Y."/>
            <person name="Robert J."/>
            <person name="Fortriede J."/>
            <person name="Burns K."/>
            <person name="Lotay V."/>
            <person name="Karimi K."/>
            <person name="Yasuoka Y."/>
            <person name="Dichmann D.S."/>
            <person name="Flajnik M.F."/>
            <person name="Houston D.W."/>
            <person name="Shendure J."/>
            <person name="DuPasquier L."/>
            <person name="Vize P.D."/>
            <person name="Zorn A.M."/>
            <person name="Ito M."/>
            <person name="Marcotte E.M."/>
            <person name="Wallingford J.B."/>
            <person name="Ito Y."/>
            <person name="Asashima M."/>
            <person name="Ueno N."/>
            <person name="Matsuda Y."/>
            <person name="Veenstra G.J."/>
            <person name="Fujiyama A."/>
            <person name="Harland R.M."/>
            <person name="Taira M."/>
            <person name="Rokhsar D.S."/>
        </authorList>
    </citation>
    <scope>NUCLEOTIDE SEQUENCE [LARGE SCALE GENOMIC DNA]</scope>
    <source>
        <strain evidence="2">J</strain>
    </source>
</reference>
<dbReference type="EMBL" id="CM004474">
    <property type="protein sequence ID" value="OCT80354.1"/>
    <property type="molecule type" value="Genomic_DNA"/>
</dbReference>
<evidence type="ECO:0000313" key="1">
    <source>
        <dbReference type="EMBL" id="OCT80354.1"/>
    </source>
</evidence>
<dbReference type="AlphaFoldDB" id="A0A974CV09"/>
<sequence>MPCRNTALPDPTLALLGGPGGVVDSVESRTLLQLLMFYARKLTVLRWNRPATPTMEEWKDLVNNALPYYKAVYMSRGCTVKFIAIWMVWVLNSNTNSPNVF</sequence>
<proteinExistence type="predicted"/>